<proteinExistence type="predicted"/>
<dbReference type="EMBL" id="BQNB010014746">
    <property type="protein sequence ID" value="GJT31905.1"/>
    <property type="molecule type" value="Genomic_DNA"/>
</dbReference>
<keyword evidence="2" id="KW-1185">Reference proteome</keyword>
<evidence type="ECO:0000313" key="2">
    <source>
        <dbReference type="Proteomes" id="UP001151760"/>
    </source>
</evidence>
<organism evidence="1 2">
    <name type="scientific">Tanacetum coccineum</name>
    <dbReference type="NCBI Taxonomy" id="301880"/>
    <lineage>
        <taxon>Eukaryota</taxon>
        <taxon>Viridiplantae</taxon>
        <taxon>Streptophyta</taxon>
        <taxon>Embryophyta</taxon>
        <taxon>Tracheophyta</taxon>
        <taxon>Spermatophyta</taxon>
        <taxon>Magnoliopsida</taxon>
        <taxon>eudicotyledons</taxon>
        <taxon>Gunneridae</taxon>
        <taxon>Pentapetalae</taxon>
        <taxon>asterids</taxon>
        <taxon>campanulids</taxon>
        <taxon>Asterales</taxon>
        <taxon>Asteraceae</taxon>
        <taxon>Asteroideae</taxon>
        <taxon>Anthemideae</taxon>
        <taxon>Anthemidinae</taxon>
        <taxon>Tanacetum</taxon>
    </lineage>
</organism>
<dbReference type="Proteomes" id="UP001151760">
    <property type="component" value="Unassembled WGS sequence"/>
</dbReference>
<name>A0ABQ5CXQ9_9ASTR</name>
<reference evidence="1" key="2">
    <citation type="submission" date="2022-01" db="EMBL/GenBank/DDBJ databases">
        <authorList>
            <person name="Yamashiro T."/>
            <person name="Shiraishi A."/>
            <person name="Satake H."/>
            <person name="Nakayama K."/>
        </authorList>
    </citation>
    <scope>NUCLEOTIDE SEQUENCE</scope>
</reference>
<evidence type="ECO:0000313" key="1">
    <source>
        <dbReference type="EMBL" id="GJT31905.1"/>
    </source>
</evidence>
<reference evidence="1" key="1">
    <citation type="journal article" date="2022" name="Int. J. Mol. Sci.">
        <title>Draft Genome of Tanacetum Coccineum: Genomic Comparison of Closely Related Tanacetum-Family Plants.</title>
        <authorList>
            <person name="Yamashiro T."/>
            <person name="Shiraishi A."/>
            <person name="Nakayama K."/>
            <person name="Satake H."/>
        </authorList>
    </citation>
    <scope>NUCLEOTIDE SEQUENCE</scope>
</reference>
<accession>A0ABQ5CXQ9</accession>
<gene>
    <name evidence="1" type="ORF">Tco_0922324</name>
</gene>
<protein>
    <submittedName>
        <fullName evidence="1">Uncharacterized protein</fullName>
    </submittedName>
</protein>
<comment type="caution">
    <text evidence="1">The sequence shown here is derived from an EMBL/GenBank/DDBJ whole genome shotgun (WGS) entry which is preliminary data.</text>
</comment>
<sequence length="150" mass="16658">MQGFTGSEIIRILAGQLNTVAAMADFTLVEVSYGLKRLESDNDVVLDYFTLMVTLESNSDVTSPRSNNLSTSNHVSLDSRHWIPSSGGLRFDTLIFASMMFLALNVHATGHFYRQCWCNERILIVWAYTGSRCAYGSAAGSFVFVLRTNV</sequence>